<dbReference type="PANTHER" id="PTHR10605:SF56">
    <property type="entry name" value="BIFUNCTIONAL HEPARAN SULFATE N-DEACETYLASE_N-SULFOTRANSFERASE"/>
    <property type="match status" value="1"/>
</dbReference>
<evidence type="ECO:0000313" key="8">
    <source>
        <dbReference type="EMBL" id="GMI45934.1"/>
    </source>
</evidence>
<keyword evidence="2" id="KW-0808">Transferase</keyword>
<protein>
    <recommendedName>
        <fullName evidence="10">Sulfotransferase</fullName>
    </recommendedName>
</protein>
<dbReference type="GO" id="GO:0008146">
    <property type="term" value="F:sulfotransferase activity"/>
    <property type="evidence" value="ECO:0007669"/>
    <property type="project" value="InterPro"/>
</dbReference>
<feature type="domain" description="Sulfotransferase" evidence="6">
    <location>
        <begin position="311"/>
        <end position="538"/>
    </location>
</feature>
<evidence type="ECO:0000256" key="3">
    <source>
        <dbReference type="ARBA" id="ARBA00023180"/>
    </source>
</evidence>
<evidence type="ECO:0000256" key="4">
    <source>
        <dbReference type="PIRSR" id="PIRSR637359-1"/>
    </source>
</evidence>
<gene>
    <name evidence="8" type="ORF">TrCOL_g645</name>
</gene>
<proteinExistence type="inferred from homology"/>
<dbReference type="InterPro" id="IPR027417">
    <property type="entry name" value="P-loop_NTPase"/>
</dbReference>
<evidence type="ECO:0008006" key="10">
    <source>
        <dbReference type="Google" id="ProtNLM"/>
    </source>
</evidence>
<evidence type="ECO:0000259" key="6">
    <source>
        <dbReference type="Pfam" id="PF00685"/>
    </source>
</evidence>
<keyword evidence="9" id="KW-1185">Reference proteome</keyword>
<evidence type="ECO:0000256" key="1">
    <source>
        <dbReference type="ARBA" id="ARBA00007730"/>
    </source>
</evidence>
<feature type="binding site" evidence="5">
    <location>
        <position position="420"/>
    </location>
    <ligand>
        <name>3'-phosphoadenylyl sulfate</name>
        <dbReference type="ChEBI" id="CHEBI:58339"/>
    </ligand>
</feature>
<dbReference type="EMBL" id="BRYA01000273">
    <property type="protein sequence ID" value="GMI45934.1"/>
    <property type="molecule type" value="Genomic_DNA"/>
</dbReference>
<comment type="caution">
    <text evidence="8">The sequence shown here is derived from an EMBL/GenBank/DDBJ whole genome shotgun (WGS) entry which is preliminary data.</text>
</comment>
<dbReference type="Gene3D" id="3.40.50.300">
    <property type="entry name" value="P-loop containing nucleotide triphosphate hydrolases"/>
    <property type="match status" value="1"/>
</dbReference>
<name>A0A9W7GJB3_9STRA</name>
<dbReference type="SUPFAM" id="SSF51197">
    <property type="entry name" value="Clavaminate synthase-like"/>
    <property type="match status" value="1"/>
</dbReference>
<comment type="similarity">
    <text evidence="1">Belongs to the aspartyl/asparaginyl beta-hydroxylase family.</text>
</comment>
<keyword evidence="3" id="KW-0325">Glycoprotein</keyword>
<evidence type="ECO:0000256" key="5">
    <source>
        <dbReference type="PIRSR" id="PIRSR637359-2"/>
    </source>
</evidence>
<reference evidence="9" key="1">
    <citation type="journal article" date="2023" name="Commun. Biol.">
        <title>Genome analysis of Parmales, the sister group of diatoms, reveals the evolutionary specialization of diatoms from phago-mixotrophs to photoautotrophs.</title>
        <authorList>
            <person name="Ban H."/>
            <person name="Sato S."/>
            <person name="Yoshikawa S."/>
            <person name="Yamada K."/>
            <person name="Nakamura Y."/>
            <person name="Ichinomiya M."/>
            <person name="Sato N."/>
            <person name="Blanc-Mathieu R."/>
            <person name="Endo H."/>
            <person name="Kuwata A."/>
            <person name="Ogata H."/>
        </authorList>
    </citation>
    <scope>NUCLEOTIDE SEQUENCE [LARGE SCALE GENOMIC DNA]</scope>
</reference>
<sequence>MATPKEEIDRQHAEAKGLLSTMPNLGPPEIGEISLHYKMEALANLLPHMRLPKKAWENSDAEDPEEPYMSVRDIPCTSTRGMVDLTKLKELVREGHNTPITKSPAKPTMWDEAMASKENVLVTRRSHDAWGIKKIVLMFCDDFIQTVYEMPWWYDETSGFKEAVSGILETLGLGGEGGDRRICRMLLASMPPDITIPYHHDTGEWVNKTHRIHVPVITDHTKVLFRCGGGLESQMKRVKCDEGRVFEMNNQAKHAVSNHWDSYRVHLILDYVDEGFEVKERVKLGKGEELVQTRRSIDRKKDYGKRETPSYLIIGAQKAGTTSMYEYINQHPLAVKGRRRETHFFDWRWQDNLKTKKEQKEFYDKFFLANELKQCPSCLTGDSTPSYLLHSDIVIPRVKDVCPWVKLIVMLRNPVDRALSHYRMVTSDDGTEAQKKIRGTAWRGMTFEQVIEMEMVEMDKKGLLGEHAGEQEWEGYIKGLPMGTGSHSLLGRGIYYLQLKAWMKEFPLDRFLIMKMEDMKAVGVQKAVDRAFKHIGLPDYNVQDEGAKNSRAYDGMGEDTREKLKEFYTRWDEKLFELLGWKGWEGDGISIEEGERL</sequence>
<evidence type="ECO:0000259" key="7">
    <source>
        <dbReference type="Pfam" id="PF05118"/>
    </source>
</evidence>
<dbReference type="SUPFAM" id="SSF52540">
    <property type="entry name" value="P-loop containing nucleoside triphosphate hydrolases"/>
    <property type="match status" value="1"/>
</dbReference>
<dbReference type="AlphaFoldDB" id="A0A9W7GJB3"/>
<feature type="active site" description="For sulfotransferase activity" evidence="4">
    <location>
        <position position="318"/>
    </location>
</feature>
<organism evidence="8 9">
    <name type="scientific">Triparma columacea</name>
    <dbReference type="NCBI Taxonomy" id="722753"/>
    <lineage>
        <taxon>Eukaryota</taxon>
        <taxon>Sar</taxon>
        <taxon>Stramenopiles</taxon>
        <taxon>Ochrophyta</taxon>
        <taxon>Bolidophyceae</taxon>
        <taxon>Parmales</taxon>
        <taxon>Triparmaceae</taxon>
        <taxon>Triparma</taxon>
    </lineage>
</organism>
<dbReference type="OrthoDB" id="411451at2759"/>
<feature type="domain" description="Aspartyl/asparaginy/proline hydroxylase" evidence="7">
    <location>
        <begin position="182"/>
        <end position="272"/>
    </location>
</feature>
<evidence type="ECO:0000256" key="2">
    <source>
        <dbReference type="ARBA" id="ARBA00022679"/>
    </source>
</evidence>
<dbReference type="InterPro" id="IPR037359">
    <property type="entry name" value="NST/OST"/>
</dbReference>
<dbReference type="InterPro" id="IPR007803">
    <property type="entry name" value="Asp/Arg/Pro-Hydrxlase"/>
</dbReference>
<dbReference type="Proteomes" id="UP001165065">
    <property type="component" value="Unassembled WGS sequence"/>
</dbReference>
<dbReference type="Pfam" id="PF00685">
    <property type="entry name" value="Sulfotransfer_1"/>
    <property type="match status" value="1"/>
</dbReference>
<dbReference type="PANTHER" id="PTHR10605">
    <property type="entry name" value="HEPARAN SULFATE SULFOTRANSFERASE"/>
    <property type="match status" value="1"/>
</dbReference>
<feature type="binding site" evidence="5">
    <location>
        <position position="412"/>
    </location>
    <ligand>
        <name>3'-phosphoadenylyl sulfate</name>
        <dbReference type="ChEBI" id="CHEBI:58339"/>
    </ligand>
</feature>
<dbReference type="InterPro" id="IPR027443">
    <property type="entry name" value="IPNS-like_sf"/>
</dbReference>
<dbReference type="Pfam" id="PF05118">
    <property type="entry name" value="Asp_Arg_Hydrox"/>
    <property type="match status" value="1"/>
</dbReference>
<evidence type="ECO:0000313" key="9">
    <source>
        <dbReference type="Proteomes" id="UP001165065"/>
    </source>
</evidence>
<dbReference type="Gene3D" id="2.60.120.330">
    <property type="entry name" value="B-lactam Antibiotic, Isopenicillin N Synthase, Chain"/>
    <property type="match status" value="1"/>
</dbReference>
<accession>A0A9W7GJB3</accession>
<dbReference type="InterPro" id="IPR000863">
    <property type="entry name" value="Sulfotransferase_dom"/>
</dbReference>